<dbReference type="Gene3D" id="2.180.10.10">
    <property type="entry name" value="RHS repeat-associated core"/>
    <property type="match status" value="3"/>
</dbReference>
<dbReference type="STRING" id="1302690.BUE76_23065"/>
<name>A0A1M4S9Z5_9BACT</name>
<dbReference type="NCBIfam" id="TIGR03696">
    <property type="entry name" value="Rhs_assc_core"/>
    <property type="match status" value="1"/>
</dbReference>
<dbReference type="PANTHER" id="PTHR32305:SF15">
    <property type="entry name" value="PROTEIN RHSA-RELATED"/>
    <property type="match status" value="1"/>
</dbReference>
<dbReference type="InterPro" id="IPR031325">
    <property type="entry name" value="RHS_repeat"/>
</dbReference>
<keyword evidence="1" id="KW-0677">Repeat</keyword>
<evidence type="ECO:0000256" key="1">
    <source>
        <dbReference type="ARBA" id="ARBA00022737"/>
    </source>
</evidence>
<dbReference type="InterPro" id="IPR006530">
    <property type="entry name" value="YD"/>
</dbReference>
<accession>A0A1M4S9Z5</accession>
<dbReference type="EMBL" id="FQUO01000001">
    <property type="protein sequence ID" value="SHE29009.1"/>
    <property type="molecule type" value="Genomic_DNA"/>
</dbReference>
<dbReference type="InterPro" id="IPR022385">
    <property type="entry name" value="Rhs_assc_core"/>
</dbReference>
<dbReference type="OrthoDB" id="9765204at2"/>
<dbReference type="InterPro" id="IPR056823">
    <property type="entry name" value="TEN-like_YD-shell"/>
</dbReference>
<dbReference type="InterPro" id="IPR045351">
    <property type="entry name" value="DUF6531"/>
</dbReference>
<dbReference type="PANTHER" id="PTHR32305">
    <property type="match status" value="1"/>
</dbReference>
<organism evidence="5 6">
    <name type="scientific">Cnuella takakiae</name>
    <dbReference type="NCBI Taxonomy" id="1302690"/>
    <lineage>
        <taxon>Bacteria</taxon>
        <taxon>Pseudomonadati</taxon>
        <taxon>Bacteroidota</taxon>
        <taxon>Chitinophagia</taxon>
        <taxon>Chitinophagales</taxon>
        <taxon>Chitinophagaceae</taxon>
        <taxon>Cnuella</taxon>
    </lineage>
</organism>
<feature type="region of interest" description="Disordered" evidence="2">
    <location>
        <begin position="1464"/>
        <end position="1499"/>
    </location>
</feature>
<feature type="domain" description="Teneurin-like YD-shell" evidence="4">
    <location>
        <begin position="1099"/>
        <end position="1353"/>
    </location>
</feature>
<evidence type="ECO:0000313" key="5">
    <source>
        <dbReference type="EMBL" id="SHE29009.1"/>
    </source>
</evidence>
<evidence type="ECO:0000313" key="6">
    <source>
        <dbReference type="Proteomes" id="UP000184368"/>
    </source>
</evidence>
<feature type="domain" description="DUF6531" evidence="3">
    <location>
        <begin position="364"/>
        <end position="437"/>
    </location>
</feature>
<evidence type="ECO:0000259" key="3">
    <source>
        <dbReference type="Pfam" id="PF20148"/>
    </source>
</evidence>
<evidence type="ECO:0000256" key="2">
    <source>
        <dbReference type="SAM" id="MobiDB-lite"/>
    </source>
</evidence>
<keyword evidence="6" id="KW-1185">Reference proteome</keyword>
<gene>
    <name evidence="5" type="ORF">SAMN05444008_10140</name>
</gene>
<dbReference type="NCBIfam" id="TIGR01643">
    <property type="entry name" value="YD_repeat_2x"/>
    <property type="match status" value="2"/>
</dbReference>
<dbReference type="Pfam" id="PF20148">
    <property type="entry name" value="DUF6531"/>
    <property type="match status" value="1"/>
</dbReference>
<dbReference type="Pfam" id="PF25023">
    <property type="entry name" value="TEN_YD-shell"/>
    <property type="match status" value="1"/>
</dbReference>
<dbReference type="InterPro" id="IPR050708">
    <property type="entry name" value="T6SS_VgrG/RHS"/>
</dbReference>
<proteinExistence type="predicted"/>
<reference evidence="5 6" key="1">
    <citation type="submission" date="2016-11" db="EMBL/GenBank/DDBJ databases">
        <authorList>
            <person name="Jaros S."/>
            <person name="Januszkiewicz K."/>
            <person name="Wedrychowicz H."/>
        </authorList>
    </citation>
    <scope>NUCLEOTIDE SEQUENCE [LARGE SCALE GENOMIC DNA]</scope>
    <source>
        <strain evidence="5 6">DSM 26897</strain>
    </source>
</reference>
<feature type="compositionally biased region" description="Polar residues" evidence="2">
    <location>
        <begin position="1475"/>
        <end position="1493"/>
    </location>
</feature>
<sequence length="1499" mass="165831">MSHTALPDNGTGEHGAYSASKHVVQGAGANVQEAKDSVGKATASISNLVSGKGNIVDTALAVKGAVDNVKGLSGRLSATAMMPVMKALAAFKGQAVLPAGKQMDPVMGVDVHMVTIPPSPAPVPMPHPYIGMLFNAKDWVSCLINTYKKQALDALPSGDEDGQGASNALAQNKAAIADIAMGLANMSASVKFGGAIPRAVTGTKVKNVPHIPMGAGFHPAMDAAVAKNNGKAFLGSLFVVADGDPMVGSFHLNYDCWDVGVVDLFKGQRAGAKKAPEPGSPKAELFVPSGTITPIPWSRPVLVNSIPTPINPMALLDRLFKAGLGKLKAAAKKGVEKGLTALRGKVGCGTLTAVSKAVGTGQSHPVDVSGGYFYTDNEDFKLPGPIPLVWERVWYSNSNYRGPLGYGWHHSYDWGLAVDMEAGTAVVRMADGRPADFTSLPVAGSPVFNRGEKLFLHLHEEGYFYVTDKDYLIYRFTKAEYTTGQSKTECRLLQSIANLAGFAIRFSYDENGRLKRIVDSAGRNLVVLTDAHGCITSIQAPHPQFAGRSSFTIASYTYSDEGDLLQHKDALDQPMLFEYQAHLMMREVWRNGLTWQFRYSKPEGPDAKCIEVWGDENLLHYSFNYTDPACTVVTNSLGHRKLFYHRNGVVTKYIDPNGAAWIYRYNRFNELEGETDPLGNETVYAYDEWGNRIAVTDPAGGFVQTEFYHPQFHFAATGAVDAAGGRWKWSYNEKGAVRERVNPLGAKTVYQYEDGLLVEIISDSEAVTRLAYDEDRNLRSIQTDDGATTEYAYDVLGNCTEVVNPNCVKQRRIYDLNSRITRVLDFDGNDILLDYDGLDNVVRYRDKQKDVRYTYKGLSKLTIRTEAGATIGFVYDTEEQLRTVVNEHGLAYSFLLDPAGNVAEELGFDNITRKYERNAAGWVTKVNRPADRFTKYNYDACGRVTEVAYSDGAKEQYAYRTDGALLKAINDAASVQFDRDVMGNITKETVNGEWILSAYDVLGNRVKTISSLGADITHQYNKMGDVVQTEANGWLARFGYDKLGLETERTLPGNLVNKWQRDRIGRPVLQEVGQKAGSFFNRRKQRQYTWDVNDRLKQIRDEKGVTRFEHDAWSNLAKTVFPNGEEQLRNPDAVGNLYQTVNRKDREYAAGGQLRKAGGWQYSYDAEGNLVKKEHVGGDVWLYKWNSAGMLIKVVRPDQAEVSFAYDALGRRLSKRYKNTTTKFVWDGNVPLHECKEHSITGEKLSDVHVGENGITTWLFDTDSFAPCGKIKGDKKYSIVTDHLGTPAQMYKEDGGLFWEGELDSYGKVRMEKGELGSCPFRYQGQYEDVETGLYYNRFRYYDNQIGNYASQDPIGIAGNNPTIYAYVKDFNNRLDPFGLACQLWTPTGSKTSAQNAFGHFDKHKKEFPEYQNSLQYVKGAHAFTSSPPPGTFMRTRTNGENVYYHPGTNTFAVTKADGTPKTMFRPNPAEHGHATNQDYFESQAPGPSSVFSGPSKPS</sequence>
<protein>
    <submittedName>
        <fullName evidence="5">RHS repeat-associated core domain-containing protein</fullName>
    </submittedName>
</protein>
<dbReference type="Proteomes" id="UP000184368">
    <property type="component" value="Unassembled WGS sequence"/>
</dbReference>
<dbReference type="RefSeq" id="WP_073038867.1">
    <property type="nucleotide sequence ID" value="NZ_FQUO01000001.1"/>
</dbReference>
<evidence type="ECO:0000259" key="4">
    <source>
        <dbReference type="Pfam" id="PF25023"/>
    </source>
</evidence>
<dbReference type="Pfam" id="PF05593">
    <property type="entry name" value="RHS_repeat"/>
    <property type="match status" value="2"/>
</dbReference>